<organism evidence="2 3">
    <name type="scientific">Massariosphaeria phaeospora</name>
    <dbReference type="NCBI Taxonomy" id="100035"/>
    <lineage>
        <taxon>Eukaryota</taxon>
        <taxon>Fungi</taxon>
        <taxon>Dikarya</taxon>
        <taxon>Ascomycota</taxon>
        <taxon>Pezizomycotina</taxon>
        <taxon>Dothideomycetes</taxon>
        <taxon>Pleosporomycetidae</taxon>
        <taxon>Pleosporales</taxon>
        <taxon>Pleosporales incertae sedis</taxon>
        <taxon>Massariosphaeria</taxon>
    </lineage>
</organism>
<reference evidence="2 3" key="1">
    <citation type="submission" date="2020-01" db="EMBL/GenBank/DDBJ databases">
        <authorList>
            <consortium name="DOE Joint Genome Institute"/>
            <person name="Haridas S."/>
            <person name="Albert R."/>
            <person name="Binder M."/>
            <person name="Bloem J."/>
            <person name="Labutti K."/>
            <person name="Salamov A."/>
            <person name="Andreopoulos B."/>
            <person name="Baker S.E."/>
            <person name="Barry K."/>
            <person name="Bills G."/>
            <person name="Bluhm B.H."/>
            <person name="Cannon C."/>
            <person name="Castanera R."/>
            <person name="Culley D.E."/>
            <person name="Daum C."/>
            <person name="Ezra D."/>
            <person name="Gonzalez J.B."/>
            <person name="Henrissat B."/>
            <person name="Kuo A."/>
            <person name="Liang C."/>
            <person name="Lipzen A."/>
            <person name="Lutzoni F."/>
            <person name="Magnuson J."/>
            <person name="Mondo S."/>
            <person name="Nolan M."/>
            <person name="Ohm R."/>
            <person name="Pangilinan J."/>
            <person name="Park H.-J.H."/>
            <person name="Ramirez L."/>
            <person name="Alfaro M."/>
            <person name="Sun H."/>
            <person name="Tritt A."/>
            <person name="Yoshinaga Y."/>
            <person name="Zwiers L.-H.L."/>
            <person name="Turgeon B.G."/>
            <person name="Goodwin S.B."/>
            <person name="Spatafora J.W."/>
            <person name="Crous P.W."/>
            <person name="Grigoriev I.V."/>
        </authorList>
    </citation>
    <scope>NUCLEOTIDE SEQUENCE [LARGE SCALE GENOMIC DNA]</scope>
    <source>
        <strain evidence="2 3">CBS 611.86</strain>
    </source>
</reference>
<proteinExistence type="predicted"/>
<evidence type="ECO:0000313" key="2">
    <source>
        <dbReference type="EMBL" id="KAF2875473.1"/>
    </source>
</evidence>
<dbReference type="Proteomes" id="UP000481861">
    <property type="component" value="Unassembled WGS sequence"/>
</dbReference>
<dbReference type="AlphaFoldDB" id="A0A7C8IG25"/>
<feature type="compositionally biased region" description="Low complexity" evidence="1">
    <location>
        <begin position="80"/>
        <end position="96"/>
    </location>
</feature>
<comment type="caution">
    <text evidence="2">The sequence shown here is derived from an EMBL/GenBank/DDBJ whole genome shotgun (WGS) entry which is preliminary data.</text>
</comment>
<name>A0A7C8IG25_9PLEO</name>
<feature type="region of interest" description="Disordered" evidence="1">
    <location>
        <begin position="123"/>
        <end position="149"/>
    </location>
</feature>
<evidence type="ECO:0000256" key="1">
    <source>
        <dbReference type="SAM" id="MobiDB-lite"/>
    </source>
</evidence>
<sequence length="149" mass="15690">MADAAMGTGSNAQLCWSQTGWATQNDADDADDAASAHDAEMLVPGVWRSIGVNGQLGPASDSARRAGSRQGPPPSHLICARPAAPRPRLQRTTHSTHPPHPQPATSLADVRLRLPAHPASCLLPRRVAHPSPSTINRALADPLADRQTL</sequence>
<gene>
    <name evidence="2" type="ORF">BDV95DRAFT_590967</name>
</gene>
<accession>A0A7C8IG25</accession>
<feature type="region of interest" description="Disordered" evidence="1">
    <location>
        <begin position="50"/>
        <end position="108"/>
    </location>
</feature>
<protein>
    <submittedName>
        <fullName evidence="2">Uncharacterized protein</fullName>
    </submittedName>
</protein>
<evidence type="ECO:0000313" key="3">
    <source>
        <dbReference type="Proteomes" id="UP000481861"/>
    </source>
</evidence>
<dbReference type="EMBL" id="JAADJZ010000004">
    <property type="protein sequence ID" value="KAF2875473.1"/>
    <property type="molecule type" value="Genomic_DNA"/>
</dbReference>
<keyword evidence="3" id="KW-1185">Reference proteome</keyword>